<protein>
    <recommendedName>
        <fullName evidence="3">tRNA threonylcarbamoyladenosine biosynthesis protein TsaE</fullName>
    </recommendedName>
    <alternativeName>
        <fullName evidence="10">t(6)A37 threonylcarbamoyladenosine biosynthesis protein TsaE</fullName>
    </alternativeName>
</protein>
<dbReference type="EMBL" id="MFGM01000031">
    <property type="protein sequence ID" value="OGF36654.1"/>
    <property type="molecule type" value="Genomic_DNA"/>
</dbReference>
<dbReference type="GO" id="GO:0002949">
    <property type="term" value="P:tRNA threonylcarbamoyladenosine modification"/>
    <property type="evidence" value="ECO:0007669"/>
    <property type="project" value="InterPro"/>
</dbReference>
<keyword evidence="5" id="KW-0819">tRNA processing</keyword>
<comment type="caution">
    <text evidence="11">The sequence shown here is derived from an EMBL/GenBank/DDBJ whole genome shotgun (WGS) entry which is preliminary data.</text>
</comment>
<evidence type="ECO:0000256" key="6">
    <source>
        <dbReference type="ARBA" id="ARBA00022723"/>
    </source>
</evidence>
<keyword evidence="9" id="KW-0460">Magnesium</keyword>
<dbReference type="GO" id="GO:0016740">
    <property type="term" value="F:transferase activity"/>
    <property type="evidence" value="ECO:0007669"/>
    <property type="project" value="UniProtKB-KW"/>
</dbReference>
<evidence type="ECO:0000313" key="12">
    <source>
        <dbReference type="Proteomes" id="UP000178656"/>
    </source>
</evidence>
<keyword evidence="7" id="KW-0547">Nucleotide-binding</keyword>
<gene>
    <name evidence="11" type="ORF">A2482_00335</name>
</gene>
<dbReference type="GO" id="GO:0005737">
    <property type="term" value="C:cytoplasm"/>
    <property type="evidence" value="ECO:0007669"/>
    <property type="project" value="UniProtKB-SubCell"/>
</dbReference>
<evidence type="ECO:0000256" key="1">
    <source>
        <dbReference type="ARBA" id="ARBA00004496"/>
    </source>
</evidence>
<dbReference type="GO" id="GO:0005524">
    <property type="term" value="F:ATP binding"/>
    <property type="evidence" value="ECO:0007669"/>
    <property type="project" value="UniProtKB-KW"/>
</dbReference>
<dbReference type="PANTHER" id="PTHR33540">
    <property type="entry name" value="TRNA THREONYLCARBAMOYLADENOSINE BIOSYNTHESIS PROTEIN TSAE"/>
    <property type="match status" value="1"/>
</dbReference>
<evidence type="ECO:0000256" key="5">
    <source>
        <dbReference type="ARBA" id="ARBA00022694"/>
    </source>
</evidence>
<evidence type="ECO:0000256" key="9">
    <source>
        <dbReference type="ARBA" id="ARBA00022842"/>
    </source>
</evidence>
<dbReference type="InterPro" id="IPR003442">
    <property type="entry name" value="T6A_TsaE"/>
</dbReference>
<evidence type="ECO:0000256" key="10">
    <source>
        <dbReference type="ARBA" id="ARBA00032441"/>
    </source>
</evidence>
<dbReference type="InterPro" id="IPR027417">
    <property type="entry name" value="P-loop_NTPase"/>
</dbReference>
<dbReference type="PANTHER" id="PTHR33540:SF2">
    <property type="entry name" value="TRNA THREONYLCARBAMOYLADENOSINE BIOSYNTHESIS PROTEIN TSAE"/>
    <property type="match status" value="1"/>
</dbReference>
<dbReference type="NCBIfam" id="TIGR00150">
    <property type="entry name" value="T6A_YjeE"/>
    <property type="match status" value="1"/>
</dbReference>
<dbReference type="AlphaFoldDB" id="A0A1F5TCD4"/>
<keyword evidence="11" id="KW-0808">Transferase</keyword>
<dbReference type="SUPFAM" id="SSF52540">
    <property type="entry name" value="P-loop containing nucleoside triphosphate hydrolases"/>
    <property type="match status" value="1"/>
</dbReference>
<proteinExistence type="inferred from homology"/>
<evidence type="ECO:0000256" key="7">
    <source>
        <dbReference type="ARBA" id="ARBA00022741"/>
    </source>
</evidence>
<dbReference type="Pfam" id="PF02367">
    <property type="entry name" value="TsaE"/>
    <property type="match status" value="1"/>
</dbReference>
<evidence type="ECO:0000256" key="4">
    <source>
        <dbReference type="ARBA" id="ARBA00022490"/>
    </source>
</evidence>
<dbReference type="Gene3D" id="3.40.50.300">
    <property type="entry name" value="P-loop containing nucleotide triphosphate hydrolases"/>
    <property type="match status" value="1"/>
</dbReference>
<dbReference type="GO" id="GO:0046872">
    <property type="term" value="F:metal ion binding"/>
    <property type="evidence" value="ECO:0007669"/>
    <property type="project" value="UniProtKB-KW"/>
</dbReference>
<organism evidence="11 12">
    <name type="scientific">Candidatus Falkowbacteria bacterium RIFOXYC2_FULL_48_21</name>
    <dbReference type="NCBI Taxonomy" id="1798005"/>
    <lineage>
        <taxon>Bacteria</taxon>
        <taxon>Candidatus Falkowiibacteriota</taxon>
    </lineage>
</organism>
<name>A0A1F5TCD4_9BACT</name>
<evidence type="ECO:0000256" key="8">
    <source>
        <dbReference type="ARBA" id="ARBA00022840"/>
    </source>
</evidence>
<comment type="subcellular location">
    <subcellularLocation>
        <location evidence="1">Cytoplasm</location>
    </subcellularLocation>
</comment>
<dbReference type="Proteomes" id="UP000178656">
    <property type="component" value="Unassembled WGS sequence"/>
</dbReference>
<comment type="similarity">
    <text evidence="2">Belongs to the TsaE family.</text>
</comment>
<evidence type="ECO:0000256" key="3">
    <source>
        <dbReference type="ARBA" id="ARBA00019010"/>
    </source>
</evidence>
<evidence type="ECO:0000256" key="2">
    <source>
        <dbReference type="ARBA" id="ARBA00007599"/>
    </source>
</evidence>
<evidence type="ECO:0000313" key="11">
    <source>
        <dbReference type="EMBL" id="OGF36654.1"/>
    </source>
</evidence>
<sequence>MRVTTHNTAETIELGKRFVRGLRGGEVVLLIGDLGAGKTTFVKGVAKALGVKRTVTSPTFVLMKVYEVKSQKSKVKSPSNPCSPALSPAPPRCAVKNLVHIDTYRGLSIADLENVGALEYFGRNDTICFVEWGEGLEDYLRARKIRTTVVKIKNIDSETREIII</sequence>
<reference evidence="11 12" key="1">
    <citation type="journal article" date="2016" name="Nat. Commun.">
        <title>Thousands of microbial genomes shed light on interconnected biogeochemical processes in an aquifer system.</title>
        <authorList>
            <person name="Anantharaman K."/>
            <person name="Brown C.T."/>
            <person name="Hug L.A."/>
            <person name="Sharon I."/>
            <person name="Castelle C.J."/>
            <person name="Probst A.J."/>
            <person name="Thomas B.C."/>
            <person name="Singh A."/>
            <person name="Wilkins M.J."/>
            <person name="Karaoz U."/>
            <person name="Brodie E.L."/>
            <person name="Williams K.H."/>
            <person name="Hubbard S.S."/>
            <person name="Banfield J.F."/>
        </authorList>
    </citation>
    <scope>NUCLEOTIDE SEQUENCE [LARGE SCALE GENOMIC DNA]</scope>
</reference>
<keyword evidence="4" id="KW-0963">Cytoplasm</keyword>
<keyword evidence="6" id="KW-0479">Metal-binding</keyword>
<keyword evidence="8" id="KW-0067">ATP-binding</keyword>
<accession>A0A1F5TCD4</accession>